<dbReference type="EMBL" id="JAHUZN010000010">
    <property type="protein sequence ID" value="KAG8481360.1"/>
    <property type="molecule type" value="Genomic_DNA"/>
</dbReference>
<evidence type="ECO:0000313" key="1">
    <source>
        <dbReference type="EMBL" id="KAG8481360.1"/>
    </source>
</evidence>
<comment type="caution">
    <text evidence="1">The sequence shown here is derived from an EMBL/GenBank/DDBJ whole genome shotgun (WGS) entry which is preliminary data.</text>
</comment>
<dbReference type="OrthoDB" id="987167at2759"/>
<dbReference type="Proteomes" id="UP000701853">
    <property type="component" value="Chromosome 10"/>
</dbReference>
<reference evidence="1 2" key="1">
    <citation type="journal article" date="2021" name="bioRxiv">
        <title>The Gossypium anomalum genome as a resource for cotton improvement and evolutionary analysis of hybrid incompatibility.</title>
        <authorList>
            <person name="Grover C.E."/>
            <person name="Yuan D."/>
            <person name="Arick M.A."/>
            <person name="Miller E.R."/>
            <person name="Hu G."/>
            <person name="Peterson D.G."/>
            <person name="Wendel J.F."/>
            <person name="Udall J.A."/>
        </authorList>
    </citation>
    <scope>NUCLEOTIDE SEQUENCE [LARGE SCALE GENOMIC DNA]</scope>
    <source>
        <strain evidence="1">JFW-Udall</strain>
        <tissue evidence="1">Leaf</tissue>
    </source>
</reference>
<evidence type="ECO:0000313" key="2">
    <source>
        <dbReference type="Proteomes" id="UP000701853"/>
    </source>
</evidence>
<protein>
    <submittedName>
        <fullName evidence="1">Uncharacterized protein</fullName>
    </submittedName>
</protein>
<name>A0A8J5YRX8_9ROSI</name>
<keyword evidence="2" id="KW-1185">Reference proteome</keyword>
<organism evidence="1 2">
    <name type="scientific">Gossypium anomalum</name>
    <dbReference type="NCBI Taxonomy" id="47600"/>
    <lineage>
        <taxon>Eukaryota</taxon>
        <taxon>Viridiplantae</taxon>
        <taxon>Streptophyta</taxon>
        <taxon>Embryophyta</taxon>
        <taxon>Tracheophyta</taxon>
        <taxon>Spermatophyta</taxon>
        <taxon>Magnoliopsida</taxon>
        <taxon>eudicotyledons</taxon>
        <taxon>Gunneridae</taxon>
        <taxon>Pentapetalae</taxon>
        <taxon>rosids</taxon>
        <taxon>malvids</taxon>
        <taxon>Malvales</taxon>
        <taxon>Malvaceae</taxon>
        <taxon>Malvoideae</taxon>
        <taxon>Gossypium</taxon>
    </lineage>
</organism>
<dbReference type="AlphaFoldDB" id="A0A8J5YRX8"/>
<proteinExistence type="predicted"/>
<accession>A0A8J5YRX8</accession>
<sequence length="162" mass="18400">MSPLATSRKGGREFQVYFPTDINRLGSKEVVPKKELSSSLLSPYSYTFFIVSHRSITFGNQIFLFNFSALPNEGKRAHHNGQKGVEYQGRRIKKAEKKMKEMKASTEEMRNEMTHLINLAENCHNAFLQIREAVHPLILAAQSLDAQVDELVSAFLAQNHGY</sequence>
<gene>
    <name evidence="1" type="ORF">CXB51_026134</name>
</gene>